<feature type="transmembrane region" description="Helical" evidence="1">
    <location>
        <begin position="80"/>
        <end position="103"/>
    </location>
</feature>
<feature type="transmembrane region" description="Helical" evidence="1">
    <location>
        <begin position="178"/>
        <end position="196"/>
    </location>
</feature>
<organism evidence="2 3">
    <name type="scientific">Rhodococcus pyridinivorans</name>
    <dbReference type="NCBI Taxonomy" id="103816"/>
    <lineage>
        <taxon>Bacteria</taxon>
        <taxon>Bacillati</taxon>
        <taxon>Actinomycetota</taxon>
        <taxon>Actinomycetes</taxon>
        <taxon>Mycobacteriales</taxon>
        <taxon>Nocardiaceae</taxon>
        <taxon>Rhodococcus</taxon>
    </lineage>
</organism>
<sequence>MAGLFVALLVGTAFFVSSESYVLWRVPKYVDNDYALLAAISGVAFLIGLALIQIRRMPTRQLEIYVGSNIIRVAQKSARVTFWIAILGYIFWVVAALRQGAGIQQVQAVLNFQEGSVGDLKRVSVPVGGLTTLTQLAAISVTLRFFLIRVGIRDRVWELYVLLALSVMRAFFYGERLALIEVAVPIVILLVVVSQAQRKAAGGTFVRAVLPVLAVPALWSVFAIFEYSRSWLAYRLTTDKTFFEYITDRLLGYYITSINNSSLYHQKLVGLTHDPLFSFPAVWDSPVVGQLLGPAVVSGTGVRSWWSATLASRGNPEFNNAGTFLVVDADIGTFGSVVYWMVLGILIGLAYYKMRTGRLAGLLAYATVFLGLLELLRIIYWVQGRFVPTLIGIVIVGAMLSNAQDEDEANTSGYLMQANLGERTHV</sequence>
<feature type="transmembrane region" description="Helical" evidence="1">
    <location>
        <begin position="34"/>
        <end position="52"/>
    </location>
</feature>
<proteinExistence type="predicted"/>
<feature type="transmembrane region" description="Helical" evidence="1">
    <location>
        <begin position="359"/>
        <end position="380"/>
    </location>
</feature>
<name>A0A7M2XJW9_9NOCA</name>
<gene>
    <name evidence="2" type="ORF">INP59_19805</name>
</gene>
<keyword evidence="3" id="KW-1185">Reference proteome</keyword>
<feature type="transmembrane region" description="Helical" evidence="1">
    <location>
        <begin position="208"/>
        <end position="225"/>
    </location>
</feature>
<dbReference type="AlphaFoldDB" id="A0A7M2XJW9"/>
<keyword evidence="1" id="KW-0472">Membrane</keyword>
<evidence type="ECO:0000256" key="1">
    <source>
        <dbReference type="SAM" id="Phobius"/>
    </source>
</evidence>
<evidence type="ECO:0000313" key="3">
    <source>
        <dbReference type="Proteomes" id="UP000593818"/>
    </source>
</evidence>
<keyword evidence="1" id="KW-1133">Transmembrane helix</keyword>
<dbReference type="EMBL" id="CP063450">
    <property type="protein sequence ID" value="QOV98104.1"/>
    <property type="molecule type" value="Genomic_DNA"/>
</dbReference>
<evidence type="ECO:0000313" key="2">
    <source>
        <dbReference type="EMBL" id="QOV98104.1"/>
    </source>
</evidence>
<protein>
    <submittedName>
        <fullName evidence="2">Oligosaccharide repeat unit polymerase</fullName>
    </submittedName>
</protein>
<feature type="transmembrane region" description="Helical" evidence="1">
    <location>
        <begin position="156"/>
        <end position="172"/>
    </location>
</feature>
<dbReference type="Proteomes" id="UP000593818">
    <property type="component" value="Chromosome"/>
</dbReference>
<feature type="transmembrane region" description="Helical" evidence="1">
    <location>
        <begin position="386"/>
        <end position="403"/>
    </location>
</feature>
<keyword evidence="1" id="KW-0812">Transmembrane</keyword>
<feature type="transmembrane region" description="Helical" evidence="1">
    <location>
        <begin position="123"/>
        <end position="147"/>
    </location>
</feature>
<feature type="transmembrane region" description="Helical" evidence="1">
    <location>
        <begin position="331"/>
        <end position="352"/>
    </location>
</feature>
<accession>A0A7M2XJW9</accession>
<reference evidence="2 3" key="1">
    <citation type="submission" date="2020-10" db="EMBL/GenBank/DDBJ databases">
        <title>Whole genome sequence of oil-degrading bacteria Rhodococcus pyridinivorans strain 5Ap.</title>
        <authorList>
            <person name="Akhremchuk A.E."/>
            <person name="Valentovich L.N."/>
            <person name="Charniauskaya M.I."/>
            <person name="Bukliarevich H.A."/>
            <person name="Titok M.A."/>
        </authorList>
    </citation>
    <scope>NUCLEOTIDE SEQUENCE [LARGE SCALE GENOMIC DNA]</scope>
    <source>
        <strain evidence="2 3">5Ap</strain>
    </source>
</reference>